<dbReference type="PANTHER" id="PTHR12830">
    <property type="entry name" value="ANAPHASE-PROMOTING COMPLEX SUBUNIT 5"/>
    <property type="match status" value="1"/>
</dbReference>
<organism evidence="5">
    <name type="scientific">Sesamum latifolium</name>
    <dbReference type="NCBI Taxonomy" id="2727402"/>
    <lineage>
        <taxon>Eukaryota</taxon>
        <taxon>Viridiplantae</taxon>
        <taxon>Streptophyta</taxon>
        <taxon>Embryophyta</taxon>
        <taxon>Tracheophyta</taxon>
        <taxon>Spermatophyta</taxon>
        <taxon>Magnoliopsida</taxon>
        <taxon>eudicotyledons</taxon>
        <taxon>Gunneridae</taxon>
        <taxon>Pentapetalae</taxon>
        <taxon>asterids</taxon>
        <taxon>lamiids</taxon>
        <taxon>Lamiales</taxon>
        <taxon>Pedaliaceae</taxon>
        <taxon>Sesamum</taxon>
    </lineage>
</organism>
<keyword evidence="2" id="KW-0498">Mitosis</keyword>
<evidence type="ECO:0000256" key="2">
    <source>
        <dbReference type="ARBA" id="ARBA00022776"/>
    </source>
</evidence>
<protein>
    <submittedName>
        <fullName evidence="5">Anaphase-promoting complex subunit</fullName>
    </submittedName>
</protein>
<gene>
    <name evidence="5" type="ORF">Slati_2180300</name>
</gene>
<sequence length="70" mass="8046">MVLEPLRQASEELELLEYNELAAEAFYLMAIVYDKLGQLDEREEAASSFRKHITAFENPEDMDASVYGML</sequence>
<dbReference type="GO" id="GO:0031145">
    <property type="term" value="P:anaphase-promoting complex-dependent catabolic process"/>
    <property type="evidence" value="ECO:0007669"/>
    <property type="project" value="TreeGrafter"/>
</dbReference>
<evidence type="ECO:0000256" key="4">
    <source>
        <dbReference type="ARBA" id="ARBA00023306"/>
    </source>
</evidence>
<dbReference type="GO" id="GO:0051301">
    <property type="term" value="P:cell division"/>
    <property type="evidence" value="ECO:0007669"/>
    <property type="project" value="UniProtKB-KW"/>
</dbReference>
<keyword evidence="1" id="KW-0132">Cell division</keyword>
<keyword evidence="4" id="KW-0131">Cell cycle</keyword>
<dbReference type="GO" id="GO:0005680">
    <property type="term" value="C:anaphase-promoting complex"/>
    <property type="evidence" value="ECO:0007669"/>
    <property type="project" value="InterPro"/>
</dbReference>
<evidence type="ECO:0000256" key="3">
    <source>
        <dbReference type="ARBA" id="ARBA00022786"/>
    </source>
</evidence>
<proteinExistence type="predicted"/>
<dbReference type="AlphaFoldDB" id="A0AAW2WTH3"/>
<name>A0AAW2WTH3_9LAMI</name>
<comment type="caution">
    <text evidence="5">The sequence shown here is derived from an EMBL/GenBank/DDBJ whole genome shotgun (WGS) entry which is preliminary data.</text>
</comment>
<dbReference type="PANTHER" id="PTHR12830:SF9">
    <property type="entry name" value="ANAPHASE-PROMOTING COMPLEX SUBUNIT 5"/>
    <property type="match status" value="1"/>
</dbReference>
<reference evidence="5" key="2">
    <citation type="journal article" date="2024" name="Plant">
        <title>Genomic evolution and insights into agronomic trait innovations of Sesamum species.</title>
        <authorList>
            <person name="Miao H."/>
            <person name="Wang L."/>
            <person name="Qu L."/>
            <person name="Liu H."/>
            <person name="Sun Y."/>
            <person name="Le M."/>
            <person name="Wang Q."/>
            <person name="Wei S."/>
            <person name="Zheng Y."/>
            <person name="Lin W."/>
            <person name="Duan Y."/>
            <person name="Cao H."/>
            <person name="Xiong S."/>
            <person name="Wang X."/>
            <person name="Wei L."/>
            <person name="Li C."/>
            <person name="Ma Q."/>
            <person name="Ju M."/>
            <person name="Zhao R."/>
            <person name="Li G."/>
            <person name="Mu C."/>
            <person name="Tian Q."/>
            <person name="Mei H."/>
            <person name="Zhang T."/>
            <person name="Gao T."/>
            <person name="Zhang H."/>
        </authorList>
    </citation>
    <scope>NUCLEOTIDE SEQUENCE</scope>
    <source>
        <strain evidence="5">KEN1</strain>
    </source>
</reference>
<dbReference type="InterPro" id="IPR037679">
    <property type="entry name" value="Apc5"/>
</dbReference>
<dbReference type="GO" id="GO:0045842">
    <property type="term" value="P:positive regulation of mitotic metaphase/anaphase transition"/>
    <property type="evidence" value="ECO:0007669"/>
    <property type="project" value="TreeGrafter"/>
</dbReference>
<dbReference type="EMBL" id="JACGWN010000007">
    <property type="protein sequence ID" value="KAL0444576.1"/>
    <property type="molecule type" value="Genomic_DNA"/>
</dbReference>
<keyword evidence="3" id="KW-0833">Ubl conjugation pathway</keyword>
<dbReference type="GO" id="GO:0070979">
    <property type="term" value="P:protein K11-linked ubiquitination"/>
    <property type="evidence" value="ECO:0007669"/>
    <property type="project" value="TreeGrafter"/>
</dbReference>
<evidence type="ECO:0000313" key="5">
    <source>
        <dbReference type="EMBL" id="KAL0444576.1"/>
    </source>
</evidence>
<accession>A0AAW2WTH3</accession>
<reference evidence="5" key="1">
    <citation type="submission" date="2020-06" db="EMBL/GenBank/DDBJ databases">
        <authorList>
            <person name="Li T."/>
            <person name="Hu X."/>
            <person name="Zhang T."/>
            <person name="Song X."/>
            <person name="Zhang H."/>
            <person name="Dai N."/>
            <person name="Sheng W."/>
            <person name="Hou X."/>
            <person name="Wei L."/>
        </authorList>
    </citation>
    <scope>NUCLEOTIDE SEQUENCE</scope>
    <source>
        <strain evidence="5">KEN1</strain>
        <tissue evidence="5">Leaf</tissue>
    </source>
</reference>
<evidence type="ECO:0000256" key="1">
    <source>
        <dbReference type="ARBA" id="ARBA00022618"/>
    </source>
</evidence>